<feature type="non-terminal residue" evidence="1">
    <location>
        <position position="1"/>
    </location>
</feature>
<sequence>KNFFVLGHHGSVSLFGSTPRSIPEKINAPHLFPKLPPLIEEGFVFTQCGPSPAKDLSHAVKASIFACLGRRKVRFEDKVDPALKEMPWSAYRPGIVETLERIVVFVWTGILYCLCISDRQQVSRDQIWIHIAVHVSCSLR</sequence>
<organism evidence="1 2">
    <name type="scientific">Tilletia laevis</name>
    <dbReference type="NCBI Taxonomy" id="157183"/>
    <lineage>
        <taxon>Eukaryota</taxon>
        <taxon>Fungi</taxon>
        <taxon>Dikarya</taxon>
        <taxon>Basidiomycota</taxon>
        <taxon>Ustilaginomycotina</taxon>
        <taxon>Exobasidiomycetes</taxon>
        <taxon>Tilletiales</taxon>
        <taxon>Tilletiaceae</taxon>
        <taxon>Tilletia</taxon>
    </lineage>
</organism>
<comment type="caution">
    <text evidence="1">The sequence shown here is derived from an EMBL/GenBank/DDBJ whole genome shotgun (WGS) entry which is preliminary data.</text>
</comment>
<gene>
    <name evidence="1" type="ORF">JKILLFL_G8231</name>
</gene>
<dbReference type="Proteomes" id="UP000836404">
    <property type="component" value="Unassembled WGS sequence"/>
</dbReference>
<evidence type="ECO:0000313" key="2">
    <source>
        <dbReference type="Proteomes" id="UP000836404"/>
    </source>
</evidence>
<proteinExistence type="predicted"/>
<name>A0A9N8QIE8_9BASI</name>
<keyword evidence="2" id="KW-1185">Reference proteome</keyword>
<accession>A0A9N8QIE8</accession>
<dbReference type="AlphaFoldDB" id="A0A9N8QIE8"/>
<reference evidence="1 2" key="1">
    <citation type="submission" date="2020-10" db="EMBL/GenBank/DDBJ databases">
        <authorList>
            <person name="Sedaghatjoo S."/>
        </authorList>
    </citation>
    <scope>NUCLEOTIDE SEQUENCE [LARGE SCALE GENOMIC DNA]</scope>
    <source>
        <strain evidence="1 2">LLFL</strain>
    </source>
</reference>
<evidence type="ECO:0000313" key="1">
    <source>
        <dbReference type="EMBL" id="CAD6951235.1"/>
    </source>
</evidence>
<dbReference type="EMBL" id="CAJHJF010005628">
    <property type="protein sequence ID" value="CAD6951235.1"/>
    <property type="molecule type" value="Genomic_DNA"/>
</dbReference>
<protein>
    <submittedName>
        <fullName evidence="1">Uncharacterized protein</fullName>
    </submittedName>
</protein>